<dbReference type="AlphaFoldDB" id="D8TIW8"/>
<dbReference type="RefSeq" id="XP_002946513.1">
    <property type="nucleotide sequence ID" value="XM_002946467.1"/>
</dbReference>
<dbReference type="Pfam" id="PF02450">
    <property type="entry name" value="LCAT"/>
    <property type="match status" value="1"/>
</dbReference>
<keyword evidence="3" id="KW-1185">Reference proteome</keyword>
<dbReference type="InterPro" id="IPR029058">
    <property type="entry name" value="AB_hydrolase_fold"/>
</dbReference>
<dbReference type="GO" id="GO:0008374">
    <property type="term" value="F:O-acyltransferase activity"/>
    <property type="evidence" value="ECO:0007669"/>
    <property type="project" value="InterPro"/>
</dbReference>
<dbReference type="FunCoup" id="D8TIW8">
    <property type="interactions" value="398"/>
</dbReference>
<feature type="region of interest" description="Disordered" evidence="1">
    <location>
        <begin position="1"/>
        <end position="21"/>
    </location>
</feature>
<name>D8TIW8_VOLCA</name>
<dbReference type="PANTHER" id="PTHR11440">
    <property type="entry name" value="LECITHIN-CHOLESTEROL ACYLTRANSFERASE-RELATED"/>
    <property type="match status" value="1"/>
</dbReference>
<dbReference type="OrthoDB" id="190846at2759"/>
<evidence type="ECO:0000313" key="3">
    <source>
        <dbReference type="Proteomes" id="UP000001058"/>
    </source>
</evidence>
<dbReference type="KEGG" id="vcn:VOLCADRAFT_115914"/>
<dbReference type="EMBL" id="GL378324">
    <property type="protein sequence ID" value="EFJ52440.1"/>
    <property type="molecule type" value="Genomic_DNA"/>
</dbReference>
<proteinExistence type="predicted"/>
<dbReference type="SUPFAM" id="SSF53474">
    <property type="entry name" value="alpha/beta-Hydrolases"/>
    <property type="match status" value="1"/>
</dbReference>
<dbReference type="GeneID" id="9622038"/>
<dbReference type="GO" id="GO:0006629">
    <property type="term" value="P:lipid metabolic process"/>
    <property type="evidence" value="ECO:0007669"/>
    <property type="project" value="InterPro"/>
</dbReference>
<organism evidence="3">
    <name type="scientific">Volvox carteri f. nagariensis</name>
    <dbReference type="NCBI Taxonomy" id="3068"/>
    <lineage>
        <taxon>Eukaryota</taxon>
        <taxon>Viridiplantae</taxon>
        <taxon>Chlorophyta</taxon>
        <taxon>core chlorophytes</taxon>
        <taxon>Chlorophyceae</taxon>
        <taxon>CS clade</taxon>
        <taxon>Chlamydomonadales</taxon>
        <taxon>Volvocaceae</taxon>
        <taxon>Volvox</taxon>
    </lineage>
</organism>
<evidence type="ECO:0000256" key="1">
    <source>
        <dbReference type="SAM" id="MobiDB-lite"/>
    </source>
</evidence>
<reference evidence="2 3" key="1">
    <citation type="journal article" date="2010" name="Science">
        <title>Genomic analysis of organismal complexity in the multicellular green alga Volvox carteri.</title>
        <authorList>
            <person name="Prochnik S.E."/>
            <person name="Umen J."/>
            <person name="Nedelcu A.M."/>
            <person name="Hallmann A."/>
            <person name="Miller S.M."/>
            <person name="Nishii I."/>
            <person name="Ferris P."/>
            <person name="Kuo A."/>
            <person name="Mitros T."/>
            <person name="Fritz-Laylin L.K."/>
            <person name="Hellsten U."/>
            <person name="Chapman J."/>
            <person name="Simakov O."/>
            <person name="Rensing S.A."/>
            <person name="Terry A."/>
            <person name="Pangilinan J."/>
            <person name="Kapitonov V."/>
            <person name="Jurka J."/>
            <person name="Salamov A."/>
            <person name="Shapiro H."/>
            <person name="Schmutz J."/>
            <person name="Grimwood J."/>
            <person name="Lindquist E."/>
            <person name="Lucas S."/>
            <person name="Grigoriev I.V."/>
            <person name="Schmitt R."/>
            <person name="Kirk D."/>
            <person name="Rokhsar D.S."/>
        </authorList>
    </citation>
    <scope>NUCLEOTIDE SEQUENCE [LARGE SCALE GENOMIC DNA]</scope>
    <source>
        <strain evidence="3">f. Nagariensis / Eve</strain>
    </source>
</reference>
<dbReference type="InParanoid" id="D8TIW8"/>
<accession>D8TIW8</accession>
<protein>
    <submittedName>
        <fullName evidence="2">Uncharacterized protein</fullName>
    </submittedName>
</protein>
<dbReference type="Gene3D" id="3.40.50.1820">
    <property type="entry name" value="alpha/beta hydrolase"/>
    <property type="match status" value="1"/>
</dbReference>
<gene>
    <name evidence="2" type="ORF">VOLCADRAFT_115914</name>
</gene>
<sequence>MPSSSAHRSSRSHGPGLPNGPYVRCTHYPSHFTPYQPTSPLVHLPHLYRRTLVRGNTKAAPVVAGSPMGPPQGPGPQVLRLGPRPKATAAEAVRFKRCTAVFYIPPLTGTELQAKLDNKYVLAVLCRAVLYSYYVVLCRTRPSAPRWWCPRRTSSWFRLWVNLESVLPWAFPCFADNMRLVPGYPGDSGAVSPPGVEVRLGPTLESPRGDPRVAEGPWSSVVRELRQRGWTDELLYTHAYDWRLSPPEWSRAGGSFQQLHRDITTAVAASGGRRVVLLGLSLGASYAVSFLTSPLVDPTWREKHIGRLVTMSGVWTGTPRATWDVLSGRLEGLEAVLDRGAALQLLRGLPALTWAFPSPPPGVGPGEAGGPAVITNTARGGRSYGPAQLGQALGDAGAEETAAFWEAALPYTLTSPPNVPTHCFYSYGLRCAVHVTYNTADFSDTQPAVRYDDGDVTVPHASLAACRGWAVRQMAPVRSYSYFGVVHGMLTSVPEALHDIVEAIASEAA</sequence>
<dbReference type="eggNOG" id="KOG2369">
    <property type="taxonomic scope" value="Eukaryota"/>
</dbReference>
<dbReference type="Proteomes" id="UP000001058">
    <property type="component" value="Unassembled WGS sequence"/>
</dbReference>
<evidence type="ECO:0000313" key="2">
    <source>
        <dbReference type="EMBL" id="EFJ52440.1"/>
    </source>
</evidence>
<dbReference type="InterPro" id="IPR003386">
    <property type="entry name" value="LACT/PDAT_acylTrfase"/>
</dbReference>
<dbReference type="STRING" id="3068.D8TIW8"/>